<accession>A0AAE1ABN6</accession>
<dbReference type="AlphaFoldDB" id="A0AAE1ABN6"/>
<proteinExistence type="predicted"/>
<comment type="caution">
    <text evidence="1">The sequence shown here is derived from an EMBL/GenBank/DDBJ whole genome shotgun (WGS) entry which is preliminary data.</text>
</comment>
<dbReference type="Proteomes" id="UP001283361">
    <property type="component" value="Unassembled WGS sequence"/>
</dbReference>
<evidence type="ECO:0000313" key="1">
    <source>
        <dbReference type="EMBL" id="KAK3784954.1"/>
    </source>
</evidence>
<dbReference type="EMBL" id="JAWDGP010002178">
    <property type="protein sequence ID" value="KAK3784954.1"/>
    <property type="molecule type" value="Genomic_DNA"/>
</dbReference>
<keyword evidence="2" id="KW-1185">Reference proteome</keyword>
<gene>
    <name evidence="1" type="ORF">RRG08_062699</name>
</gene>
<protein>
    <submittedName>
        <fullName evidence="1">Uncharacterized protein</fullName>
    </submittedName>
</protein>
<reference evidence="1" key="1">
    <citation type="journal article" date="2023" name="G3 (Bethesda)">
        <title>A reference genome for the long-term kleptoplast-retaining sea slug Elysia crispata morphotype clarki.</title>
        <authorList>
            <person name="Eastman K.E."/>
            <person name="Pendleton A.L."/>
            <person name="Shaikh M.A."/>
            <person name="Suttiyut T."/>
            <person name="Ogas R."/>
            <person name="Tomko P."/>
            <person name="Gavelis G."/>
            <person name="Widhalm J.R."/>
            <person name="Wisecaver J.H."/>
        </authorList>
    </citation>
    <scope>NUCLEOTIDE SEQUENCE</scope>
    <source>
        <strain evidence="1">ECLA1</strain>
    </source>
</reference>
<sequence>MVQISSESSNEVKVSAWKTCSAQPGLPNQPESAPEIISCFTGQIHNILTWCPDSVASRLTGKLRGFESLSIIRLKLNSYKFCHPNEYVVSLIYVINSAIRINMWSG</sequence>
<organism evidence="1 2">
    <name type="scientific">Elysia crispata</name>
    <name type="common">lettuce slug</name>
    <dbReference type="NCBI Taxonomy" id="231223"/>
    <lineage>
        <taxon>Eukaryota</taxon>
        <taxon>Metazoa</taxon>
        <taxon>Spiralia</taxon>
        <taxon>Lophotrochozoa</taxon>
        <taxon>Mollusca</taxon>
        <taxon>Gastropoda</taxon>
        <taxon>Heterobranchia</taxon>
        <taxon>Euthyneura</taxon>
        <taxon>Panpulmonata</taxon>
        <taxon>Sacoglossa</taxon>
        <taxon>Placobranchoidea</taxon>
        <taxon>Plakobranchidae</taxon>
        <taxon>Elysia</taxon>
    </lineage>
</organism>
<evidence type="ECO:0000313" key="2">
    <source>
        <dbReference type="Proteomes" id="UP001283361"/>
    </source>
</evidence>
<name>A0AAE1ABN6_9GAST</name>